<dbReference type="Proteomes" id="UP001368500">
    <property type="component" value="Unassembled WGS sequence"/>
</dbReference>
<reference evidence="1 2" key="1">
    <citation type="submission" date="2024-04" db="EMBL/GenBank/DDBJ databases">
        <title>Novel species of the genus Ideonella isolated from streams.</title>
        <authorList>
            <person name="Lu H."/>
        </authorList>
    </citation>
    <scope>NUCLEOTIDE SEQUENCE [LARGE SCALE GENOMIC DNA]</scope>
    <source>
        <strain evidence="1 2">BYS139W</strain>
    </source>
</reference>
<name>A0ABU9BAV9_9BURK</name>
<proteinExistence type="predicted"/>
<comment type="caution">
    <text evidence="1">The sequence shown here is derived from an EMBL/GenBank/DDBJ whole genome shotgun (WGS) entry which is preliminary data.</text>
</comment>
<keyword evidence="2" id="KW-1185">Reference proteome</keyword>
<protein>
    <recommendedName>
        <fullName evidence="3">Bacteriocin</fullName>
    </recommendedName>
</protein>
<dbReference type="EMBL" id="JBBUTF010000007">
    <property type="protein sequence ID" value="MEK8026132.1"/>
    <property type="molecule type" value="Genomic_DNA"/>
</dbReference>
<evidence type="ECO:0000313" key="2">
    <source>
        <dbReference type="Proteomes" id="UP001368500"/>
    </source>
</evidence>
<organism evidence="1 2">
    <name type="scientific">Pseudaquabacterium rugosum</name>
    <dbReference type="NCBI Taxonomy" id="2984194"/>
    <lineage>
        <taxon>Bacteria</taxon>
        <taxon>Pseudomonadati</taxon>
        <taxon>Pseudomonadota</taxon>
        <taxon>Betaproteobacteria</taxon>
        <taxon>Burkholderiales</taxon>
        <taxon>Sphaerotilaceae</taxon>
        <taxon>Pseudaquabacterium</taxon>
    </lineage>
</organism>
<dbReference type="RefSeq" id="WP_341373915.1">
    <property type="nucleotide sequence ID" value="NZ_JBBUTF010000007.1"/>
</dbReference>
<sequence length="46" mass="4859">MKVLSKKEMKQVGGGTLWLLSWLFGGWGRKSYGGNQGGGSNCGCGH</sequence>
<evidence type="ECO:0008006" key="3">
    <source>
        <dbReference type="Google" id="ProtNLM"/>
    </source>
</evidence>
<gene>
    <name evidence="1" type="ORF">AACH11_09195</name>
</gene>
<accession>A0ABU9BAV9</accession>
<evidence type="ECO:0000313" key="1">
    <source>
        <dbReference type="EMBL" id="MEK8026132.1"/>
    </source>
</evidence>